<proteinExistence type="predicted"/>
<dbReference type="InterPro" id="IPR051345">
    <property type="entry name" value="Importin_beta-like_NTR"/>
</dbReference>
<dbReference type="EMBL" id="JAUEPO010000004">
    <property type="protein sequence ID" value="KAK3324640.1"/>
    <property type="molecule type" value="Genomic_DNA"/>
</dbReference>
<sequence length="974" mass="109513">MASNGVQANFTVPNILAAMLTMRSSESDKKKAAMDFLGKFQKSNDAWTATISILQSSTEAEAQLFAATTLKGKITYDLATQISESDLPALRNQILVLLKKFAPGPKPVRVQLCVCLAILAIQMQTWKDVLPTVVAALGNDVTSHACILDFLRVLPEEVTEGRKITLSEEDLAQRTSELLADNAEQVVQLLINYAQSSPAAATNPQLFECITSWLKEVPVSVIVNSPLLNAVIHGLSDDRSLQAAAECLGIICRETKDVDDNIETIQVLLPRILELRPRIRALVEEDDTEGFKAITRVFADAGDSWVLIVAREPQHFRPLVDALLECCARDKDRDVIHYTFAFWYELKQYLTLEHYIEARLQLNDVFSALVDILLKHLEYPETDNPNELDLFDGDREQEEKFREFRHLMGDTLKDACEVMGVSDCLAKVLETIKRWRETYGNLATETSVPHWQSLEAPLFAMRAMGRMVKDHESTVLPQIMPLLVQIPVNNEKLRFAAIMVFGRYTEWTAAHPEFLEAQFSYVVASFQTDSQEILRAAAQAFKYFCVDCKRLLESQVFQLQAFYDQILDKLPDPSKEELTEGVANVVGAQKAEDVYNLLKLYCGPLVDRLMVKANNAHDDKAKLDLADHINLLTHFAQQVVPYVPVGAENPAVKYWQEVFPILATILDNFITFIPICERVCRCWRFWVISYRTSITPLLGPLANKLADGFSKSKQGCFLWASASILREFSEDREHVDNETAENIYVFFEAQATNVLRMMSDIPPIDLPDVIEDFYRLLIDALLYYPHKLIPSPLFTPIFQAAIAALALEKQEPLSAALHYIRDLLTYGGKNPAMSGDQIGAASVHLRQIVRQLLITNGESLVKQIMAGMMITFPRDCFPDGSGVLLGMFELIPAETTAWVDRTVRMLPAGTVTPAEANRLLAKIKEKLSGPGPDVANFRQVRALLQDFTNTYRRRYVAPRDGLGQLEAARFHFDG</sequence>
<dbReference type="InterPro" id="IPR001494">
    <property type="entry name" value="Importin-beta_N"/>
</dbReference>
<keyword evidence="5" id="KW-1185">Reference proteome</keyword>
<keyword evidence="1" id="KW-0819">tRNA processing</keyword>
<name>A0AAE0IGC7_9PEZI</name>
<comment type="function">
    <text evidence="2">tRNA nucleus export receptor which facilitates tRNA translocation across the nuclear pore complex. Involved in pre-tRNA splicing, probably by affecting the interaction of pre-tRNA with splicing endonuclease.</text>
</comment>
<evidence type="ECO:0000259" key="3">
    <source>
        <dbReference type="PROSITE" id="PS50166"/>
    </source>
</evidence>
<dbReference type="GO" id="GO:0005737">
    <property type="term" value="C:cytoplasm"/>
    <property type="evidence" value="ECO:0007669"/>
    <property type="project" value="TreeGrafter"/>
</dbReference>
<dbReference type="PANTHER" id="PTHR12363">
    <property type="entry name" value="TRANSPORTIN 3 AND IMPORTIN 13"/>
    <property type="match status" value="1"/>
</dbReference>
<dbReference type="FunFam" id="1.25.10.10:FF:000266">
    <property type="entry name" value="mRNA transport regulator MTR10"/>
    <property type="match status" value="1"/>
</dbReference>
<dbReference type="Pfam" id="PF08389">
    <property type="entry name" value="Xpo1"/>
    <property type="match status" value="1"/>
</dbReference>
<dbReference type="PANTHER" id="PTHR12363:SF53">
    <property type="entry name" value="MRNA TRANSPORT REGULATOR MTR10"/>
    <property type="match status" value="1"/>
</dbReference>
<feature type="domain" description="Importin N-terminal" evidence="3">
    <location>
        <begin position="33"/>
        <end position="100"/>
    </location>
</feature>
<dbReference type="SMART" id="SM00913">
    <property type="entry name" value="IBN_N"/>
    <property type="match status" value="1"/>
</dbReference>
<dbReference type="GO" id="GO:0005634">
    <property type="term" value="C:nucleus"/>
    <property type="evidence" value="ECO:0007669"/>
    <property type="project" value="UniProtKB-ARBA"/>
</dbReference>
<dbReference type="InterPro" id="IPR057941">
    <property type="entry name" value="TPR_TNPO3_IPO13_2nd"/>
</dbReference>
<evidence type="ECO:0000256" key="1">
    <source>
        <dbReference type="ARBA" id="ARBA00022694"/>
    </source>
</evidence>
<evidence type="ECO:0000256" key="2">
    <source>
        <dbReference type="ARBA" id="ARBA00025147"/>
    </source>
</evidence>
<reference evidence="4" key="2">
    <citation type="submission" date="2023-06" db="EMBL/GenBank/DDBJ databases">
        <authorList>
            <consortium name="Lawrence Berkeley National Laboratory"/>
            <person name="Haridas S."/>
            <person name="Hensen N."/>
            <person name="Bonometti L."/>
            <person name="Westerberg I."/>
            <person name="Brannstrom I.O."/>
            <person name="Guillou S."/>
            <person name="Cros-Aarteil S."/>
            <person name="Calhoun S."/>
            <person name="Kuo A."/>
            <person name="Mondo S."/>
            <person name="Pangilinan J."/>
            <person name="Riley R."/>
            <person name="Labutti K."/>
            <person name="Andreopoulos B."/>
            <person name="Lipzen A."/>
            <person name="Chen C."/>
            <person name="Yanf M."/>
            <person name="Daum C."/>
            <person name="Ng V."/>
            <person name="Clum A."/>
            <person name="Steindorff A."/>
            <person name="Ohm R."/>
            <person name="Martin F."/>
            <person name="Silar P."/>
            <person name="Natvig D."/>
            <person name="Lalanne C."/>
            <person name="Gautier V."/>
            <person name="Ament-Velasquez S.L."/>
            <person name="Kruys A."/>
            <person name="Hutchinson M.I."/>
            <person name="Powell A.J."/>
            <person name="Barry K."/>
            <person name="Miller A.N."/>
            <person name="Grigoriev I.V."/>
            <person name="Debuchy R."/>
            <person name="Gladieux P."/>
            <person name="Thoren M.H."/>
            <person name="Johannesson H."/>
        </authorList>
    </citation>
    <scope>NUCLEOTIDE SEQUENCE</scope>
    <source>
        <strain evidence="4">SMH4131-1</strain>
    </source>
</reference>
<dbReference type="Pfam" id="PF03810">
    <property type="entry name" value="IBN_N"/>
    <property type="match status" value="1"/>
</dbReference>
<accession>A0AAE0IGC7</accession>
<evidence type="ECO:0000313" key="4">
    <source>
        <dbReference type="EMBL" id="KAK3324640.1"/>
    </source>
</evidence>
<dbReference type="InterPro" id="IPR016024">
    <property type="entry name" value="ARM-type_fold"/>
</dbReference>
<dbReference type="GO" id="GO:0031267">
    <property type="term" value="F:small GTPase binding"/>
    <property type="evidence" value="ECO:0007669"/>
    <property type="project" value="InterPro"/>
</dbReference>
<dbReference type="SUPFAM" id="SSF48371">
    <property type="entry name" value="ARM repeat"/>
    <property type="match status" value="1"/>
</dbReference>
<organism evidence="4 5">
    <name type="scientific">Cercophora scortea</name>
    <dbReference type="NCBI Taxonomy" id="314031"/>
    <lineage>
        <taxon>Eukaryota</taxon>
        <taxon>Fungi</taxon>
        <taxon>Dikarya</taxon>
        <taxon>Ascomycota</taxon>
        <taxon>Pezizomycotina</taxon>
        <taxon>Sordariomycetes</taxon>
        <taxon>Sordariomycetidae</taxon>
        <taxon>Sordariales</taxon>
        <taxon>Lasiosphaeriaceae</taxon>
        <taxon>Cercophora</taxon>
    </lineage>
</organism>
<dbReference type="InterPro" id="IPR011989">
    <property type="entry name" value="ARM-like"/>
</dbReference>
<dbReference type="Pfam" id="PF24138">
    <property type="entry name" value="TPR_TNPO3_IPO13_2nd"/>
    <property type="match status" value="1"/>
</dbReference>
<dbReference type="Pfam" id="PF24139">
    <property type="entry name" value="TPR_TNPO3_IPO13_4th"/>
    <property type="match status" value="1"/>
</dbReference>
<reference evidence="4" key="1">
    <citation type="journal article" date="2023" name="Mol. Phylogenet. Evol.">
        <title>Genome-scale phylogeny and comparative genomics of the fungal order Sordariales.</title>
        <authorList>
            <person name="Hensen N."/>
            <person name="Bonometti L."/>
            <person name="Westerberg I."/>
            <person name="Brannstrom I.O."/>
            <person name="Guillou S."/>
            <person name="Cros-Aarteil S."/>
            <person name="Calhoun S."/>
            <person name="Haridas S."/>
            <person name="Kuo A."/>
            <person name="Mondo S."/>
            <person name="Pangilinan J."/>
            <person name="Riley R."/>
            <person name="LaButti K."/>
            <person name="Andreopoulos B."/>
            <person name="Lipzen A."/>
            <person name="Chen C."/>
            <person name="Yan M."/>
            <person name="Daum C."/>
            <person name="Ng V."/>
            <person name="Clum A."/>
            <person name="Steindorff A."/>
            <person name="Ohm R.A."/>
            <person name="Martin F."/>
            <person name="Silar P."/>
            <person name="Natvig D.O."/>
            <person name="Lalanne C."/>
            <person name="Gautier V."/>
            <person name="Ament-Velasquez S.L."/>
            <person name="Kruys A."/>
            <person name="Hutchinson M.I."/>
            <person name="Powell A.J."/>
            <person name="Barry K."/>
            <person name="Miller A.N."/>
            <person name="Grigoriev I.V."/>
            <person name="Debuchy R."/>
            <person name="Gladieux P."/>
            <person name="Hiltunen Thoren M."/>
            <person name="Johannesson H."/>
        </authorList>
    </citation>
    <scope>NUCLEOTIDE SEQUENCE</scope>
    <source>
        <strain evidence="4">SMH4131-1</strain>
    </source>
</reference>
<dbReference type="GO" id="GO:0006606">
    <property type="term" value="P:protein import into nucleus"/>
    <property type="evidence" value="ECO:0007669"/>
    <property type="project" value="TreeGrafter"/>
</dbReference>
<dbReference type="PROSITE" id="PS50166">
    <property type="entry name" value="IMPORTIN_B_NT"/>
    <property type="match status" value="1"/>
</dbReference>
<comment type="caution">
    <text evidence="4">The sequence shown here is derived from an EMBL/GenBank/DDBJ whole genome shotgun (WGS) entry which is preliminary data.</text>
</comment>
<dbReference type="Pfam" id="PF24140">
    <property type="entry name" value="TPR_TNPO3_IPO13_3rd"/>
    <property type="match status" value="1"/>
</dbReference>
<dbReference type="InterPro" id="IPR058537">
    <property type="entry name" value="TPR_TNPO3_IPO13_4th"/>
</dbReference>
<dbReference type="GO" id="GO:0008033">
    <property type="term" value="P:tRNA processing"/>
    <property type="evidence" value="ECO:0007669"/>
    <property type="project" value="UniProtKB-KW"/>
</dbReference>
<dbReference type="Proteomes" id="UP001286456">
    <property type="component" value="Unassembled WGS sequence"/>
</dbReference>
<dbReference type="AlphaFoldDB" id="A0AAE0IGC7"/>
<dbReference type="InterPro" id="IPR013598">
    <property type="entry name" value="Exportin-1/Importin-b-like"/>
</dbReference>
<dbReference type="Gene3D" id="1.25.10.10">
    <property type="entry name" value="Leucine-rich Repeat Variant"/>
    <property type="match status" value="1"/>
</dbReference>
<protein>
    <submittedName>
        <fullName evidence="4">Armadillo-type protein</fullName>
    </submittedName>
</protein>
<gene>
    <name evidence="4" type="ORF">B0T19DRAFT_234656</name>
</gene>
<dbReference type="InterPro" id="IPR057942">
    <property type="entry name" value="TPR_TNPO3_IPO13_3rd"/>
</dbReference>
<evidence type="ECO:0000313" key="5">
    <source>
        <dbReference type="Proteomes" id="UP001286456"/>
    </source>
</evidence>